<dbReference type="Gene3D" id="3.10.20.90">
    <property type="entry name" value="Phosphatidylinositol 3-kinase Catalytic Subunit, Chain A, domain 1"/>
    <property type="match status" value="1"/>
</dbReference>
<dbReference type="InterPro" id="IPR001895">
    <property type="entry name" value="RASGEF_cat_dom"/>
</dbReference>
<reference evidence="20" key="2">
    <citation type="submission" date="2025-09" db="UniProtKB">
        <authorList>
            <consortium name="Ensembl"/>
        </authorList>
    </citation>
    <scope>IDENTIFICATION</scope>
</reference>
<evidence type="ECO:0000313" key="20">
    <source>
        <dbReference type="Ensembl" id="ENSSBOP00000025150.1"/>
    </source>
</evidence>
<dbReference type="CDD" id="cd04437">
    <property type="entry name" value="DEP_Epac"/>
    <property type="match status" value="1"/>
</dbReference>
<dbReference type="InterPro" id="IPR018490">
    <property type="entry name" value="cNMP-bd_dom_sf"/>
</dbReference>
<dbReference type="FunFam" id="3.10.20.90:FF:000192">
    <property type="entry name" value="Rap guanine nucleotide exchange factor (GEF) 3"/>
    <property type="match status" value="1"/>
</dbReference>
<feature type="domain" description="Ras-GEF" evidence="16">
    <location>
        <begin position="643"/>
        <end position="870"/>
    </location>
</feature>
<dbReference type="GO" id="GO:0005886">
    <property type="term" value="C:plasma membrane"/>
    <property type="evidence" value="ECO:0007669"/>
    <property type="project" value="TreeGrafter"/>
</dbReference>
<evidence type="ECO:0000256" key="11">
    <source>
        <dbReference type="ARBA" id="ARBA00072536"/>
    </source>
</evidence>
<keyword evidence="5 15" id="KW-0344">Guanine-nucleotide releasing factor</keyword>
<dbReference type="PROSITE" id="PS50009">
    <property type="entry name" value="RASGEF_CAT"/>
    <property type="match status" value="1"/>
</dbReference>
<evidence type="ECO:0000256" key="9">
    <source>
        <dbReference type="ARBA" id="ARBA00059529"/>
    </source>
</evidence>
<dbReference type="SUPFAM" id="SSF46785">
    <property type="entry name" value="Winged helix' DNA-binding domain"/>
    <property type="match status" value="1"/>
</dbReference>
<evidence type="ECO:0000259" key="17">
    <source>
        <dbReference type="PROSITE" id="PS50042"/>
    </source>
</evidence>
<name>A0A2K6TZS3_SAIBB</name>
<comment type="subunit">
    <text evidence="10">Interacts with PDE3B and PIK3R6; form a signaling complex that regulates phosphatidylinositol 3-kinase gamma in angiogenesis.</text>
</comment>
<keyword evidence="2" id="KW-0597">Phosphoprotein</keyword>
<dbReference type="SMART" id="SM00100">
    <property type="entry name" value="cNMP"/>
    <property type="match status" value="1"/>
</dbReference>
<comment type="function">
    <text evidence="9">Guanine nucleotide exchange factor (GEF) for RAP1A and RAP2A small GTPases that is activated by binding cAMP. Through simultaneous binding of PDE3B to RAPGEF3 and PIK3R6 is assembled in a signaling complex in which it activates the PI3K gamma complex and which is involved in angiogenesis. Plays a role in the modulation of the cAMP-induced dynamic control of endothelial barrier function through a pathway that is independent on Rho-mediated signaling. Required for the actin rearrangement at cell-cell junctions, such as stress fibers and junctional actin.</text>
</comment>
<feature type="domain" description="DEP" evidence="18">
    <location>
        <begin position="116"/>
        <end position="186"/>
    </location>
</feature>
<dbReference type="FunFam" id="1.10.840.10:FF:000002">
    <property type="entry name" value="Rap guanine nucleotide exchange factor 4"/>
    <property type="match status" value="1"/>
</dbReference>
<evidence type="ECO:0000256" key="6">
    <source>
        <dbReference type="ARBA" id="ARBA00022741"/>
    </source>
</evidence>
<evidence type="ECO:0000256" key="1">
    <source>
        <dbReference type="ARBA" id="ARBA00004370"/>
    </source>
</evidence>
<evidence type="ECO:0000313" key="21">
    <source>
        <dbReference type="Proteomes" id="UP000233220"/>
    </source>
</evidence>
<dbReference type="Ensembl" id="ENSSBOT00000042016.1">
    <property type="protein sequence ID" value="ENSSBOP00000025150.1"/>
    <property type="gene ID" value="ENSSBOG00000028988.1"/>
</dbReference>
<dbReference type="CDD" id="cd00155">
    <property type="entry name" value="RasGEF"/>
    <property type="match status" value="1"/>
</dbReference>
<dbReference type="InterPro" id="IPR029071">
    <property type="entry name" value="Ubiquitin-like_domsf"/>
</dbReference>
<dbReference type="FunFam" id="2.60.120.10:FF:000015">
    <property type="entry name" value="Rap guanine nucleotide exchange factor 4"/>
    <property type="match status" value="1"/>
</dbReference>
<dbReference type="Gene3D" id="1.10.10.10">
    <property type="entry name" value="Winged helix-like DNA-binding domain superfamily/Winged helix DNA-binding domain"/>
    <property type="match status" value="1"/>
</dbReference>
<comment type="subcellular location">
    <subcellularLocation>
        <location evidence="1">Membrane</location>
    </subcellularLocation>
</comment>
<evidence type="ECO:0000259" key="16">
    <source>
        <dbReference type="PROSITE" id="PS50009"/>
    </source>
</evidence>
<evidence type="ECO:0000256" key="5">
    <source>
        <dbReference type="ARBA" id="ARBA00022658"/>
    </source>
</evidence>
<reference evidence="20" key="1">
    <citation type="submission" date="2025-08" db="UniProtKB">
        <authorList>
            <consortium name="Ensembl"/>
        </authorList>
    </citation>
    <scope>IDENTIFICATION</scope>
</reference>
<dbReference type="SUPFAM" id="SSF54236">
    <property type="entry name" value="Ubiquitin-like"/>
    <property type="match status" value="1"/>
</dbReference>
<evidence type="ECO:0000256" key="15">
    <source>
        <dbReference type="PROSITE-ProRule" id="PRU00168"/>
    </source>
</evidence>
<dbReference type="PANTHER" id="PTHR23113">
    <property type="entry name" value="GUANINE NUCLEOTIDE EXCHANGE FACTOR"/>
    <property type="match status" value="1"/>
</dbReference>
<evidence type="ECO:0000256" key="14">
    <source>
        <dbReference type="ARBA" id="ARBA00081808"/>
    </source>
</evidence>
<dbReference type="Pfam" id="PF00618">
    <property type="entry name" value="RasGEF_N"/>
    <property type="match status" value="1"/>
</dbReference>
<dbReference type="InterPro" id="IPR000591">
    <property type="entry name" value="DEP_dom"/>
</dbReference>
<evidence type="ECO:0000259" key="18">
    <source>
        <dbReference type="PROSITE" id="PS50186"/>
    </source>
</evidence>
<dbReference type="Proteomes" id="UP000233220">
    <property type="component" value="Unplaced"/>
</dbReference>
<proteinExistence type="predicted"/>
<dbReference type="Gene3D" id="1.20.870.10">
    <property type="entry name" value="Son of sevenless (SoS) protein Chain: S domain 1"/>
    <property type="match status" value="1"/>
</dbReference>
<evidence type="ECO:0000256" key="7">
    <source>
        <dbReference type="ARBA" id="ARBA00023136"/>
    </source>
</evidence>
<dbReference type="GO" id="GO:0002250">
    <property type="term" value="P:adaptive immune response"/>
    <property type="evidence" value="ECO:0007669"/>
    <property type="project" value="UniProtKB-ARBA"/>
</dbReference>
<evidence type="ECO:0000256" key="8">
    <source>
        <dbReference type="ARBA" id="ARBA00023149"/>
    </source>
</evidence>
<dbReference type="GO" id="GO:0005085">
    <property type="term" value="F:guanyl-nucleotide exchange factor activity"/>
    <property type="evidence" value="ECO:0007669"/>
    <property type="project" value="UniProtKB-KW"/>
</dbReference>
<dbReference type="SMART" id="SM00049">
    <property type="entry name" value="DEP"/>
    <property type="match status" value="1"/>
</dbReference>
<dbReference type="InterPro" id="IPR019804">
    <property type="entry name" value="Ras_G-nucl-exch_fac_CS"/>
</dbReference>
<dbReference type="PROSITE" id="PS50186">
    <property type="entry name" value="DEP"/>
    <property type="match status" value="1"/>
</dbReference>
<accession>A0A2K6TZS3</accession>
<dbReference type="InterPro" id="IPR000651">
    <property type="entry name" value="Ras-like_Gua-exchang_fac_N"/>
</dbReference>
<dbReference type="InterPro" id="IPR008937">
    <property type="entry name" value="Ras-like_GEF"/>
</dbReference>
<dbReference type="GO" id="GO:0030552">
    <property type="term" value="F:cAMP binding"/>
    <property type="evidence" value="ECO:0007669"/>
    <property type="project" value="UniProtKB-KW"/>
</dbReference>
<dbReference type="PROSITE" id="PS00720">
    <property type="entry name" value="RASGEF"/>
    <property type="match status" value="1"/>
</dbReference>
<dbReference type="GO" id="GO:0007265">
    <property type="term" value="P:Ras protein signal transduction"/>
    <property type="evidence" value="ECO:0007669"/>
    <property type="project" value="TreeGrafter"/>
</dbReference>
<dbReference type="InterPro" id="IPR023578">
    <property type="entry name" value="Ras_GEF_dom_sf"/>
</dbReference>
<dbReference type="CDD" id="cd00038">
    <property type="entry name" value="CAP_ED"/>
    <property type="match status" value="1"/>
</dbReference>
<evidence type="ECO:0000256" key="3">
    <source>
        <dbReference type="ARBA" id="ARBA00022566"/>
    </source>
</evidence>
<dbReference type="Pfam" id="PF00027">
    <property type="entry name" value="cNMP_binding"/>
    <property type="match status" value="1"/>
</dbReference>
<dbReference type="Pfam" id="PF00610">
    <property type="entry name" value="DEP"/>
    <property type="match status" value="1"/>
</dbReference>
<dbReference type="Pfam" id="PF00617">
    <property type="entry name" value="RasGEF"/>
    <property type="match status" value="1"/>
</dbReference>
<dbReference type="GO" id="GO:0001525">
    <property type="term" value="P:angiogenesis"/>
    <property type="evidence" value="ECO:0007669"/>
    <property type="project" value="UniProtKB-KW"/>
</dbReference>
<keyword evidence="21" id="KW-1185">Reference proteome</keyword>
<dbReference type="Gene3D" id="1.10.8.1240">
    <property type="match status" value="1"/>
</dbReference>
<dbReference type="CDD" id="cd06224">
    <property type="entry name" value="REM"/>
    <property type="match status" value="1"/>
</dbReference>
<keyword evidence="4" id="KW-0037">Angiogenesis</keyword>
<dbReference type="GeneTree" id="ENSGT00940000159931"/>
<organism evidence="20 21">
    <name type="scientific">Saimiri boliviensis boliviensis</name>
    <name type="common">Bolivian squirrel monkey</name>
    <dbReference type="NCBI Taxonomy" id="39432"/>
    <lineage>
        <taxon>Eukaryota</taxon>
        <taxon>Metazoa</taxon>
        <taxon>Chordata</taxon>
        <taxon>Craniata</taxon>
        <taxon>Vertebrata</taxon>
        <taxon>Euteleostomi</taxon>
        <taxon>Mammalia</taxon>
        <taxon>Eutheria</taxon>
        <taxon>Euarchontoglires</taxon>
        <taxon>Primates</taxon>
        <taxon>Haplorrhini</taxon>
        <taxon>Platyrrhini</taxon>
        <taxon>Cebidae</taxon>
        <taxon>Saimiriinae</taxon>
        <taxon>Saimiri</taxon>
    </lineage>
</organism>
<feature type="domain" description="N-terminal Ras-GEF" evidence="19">
    <location>
        <begin position="384"/>
        <end position="518"/>
    </location>
</feature>
<dbReference type="SUPFAM" id="SSF51206">
    <property type="entry name" value="cAMP-binding domain-like"/>
    <property type="match status" value="1"/>
</dbReference>
<protein>
    <recommendedName>
        <fullName evidence="11">Rap guanine nucleotide exchange factor 3</fullName>
    </recommendedName>
    <alternativeName>
        <fullName evidence="12">Exchange factor directly activated by cAMP 1</fullName>
    </alternativeName>
    <alternativeName>
        <fullName evidence="13">Exchange protein directly activated by cAMP 1</fullName>
    </alternativeName>
    <alternativeName>
        <fullName evidence="14">cAMP-regulated guanine nucleotide exchange factor I</fullName>
    </alternativeName>
</protein>
<dbReference type="SUPFAM" id="SSF48366">
    <property type="entry name" value="Ras GEF"/>
    <property type="match status" value="1"/>
</dbReference>
<sequence>MAVGWPGESCWQVGLAVEDSPALGAPQVGALPDVVPEGTLLNMVLRRMHRPRSCSYQLLLEHRRPSRIQGLRWTPLTNSEESLDFSESLEQASTERVLRAGKQLHRHLLATCPNLIRDRKYHLRLYRQCCSGRELVDGILALGLGVHSRSQAVGICQVLLDEGALCHVKHDWAFQDRDAQFYRFPGPEPEPMGAHEMEEELAEAVALLSQRGPDALLSVALRKPPGQRTDEELDLIFEELLHIKAVAHLSNSVKRELAAVLLFEPHSKAGTVLFSQGDKGTSWYIIWKGSVNVVTHGKGLVTTLHEGDDFGQLALVNDAPRAATIILREDNCHFLRVDKQDFNRIIKDVEAKTMRLEEHGKVVLVLERASRGAGSSRPPTPGRNRYTVMSGTPEKILELLLEAMGPDSSAHDPTETFLSDFLLTHRVFMPSAQLCTALLHQYPSSPRGCIEQERSTYVCNKRQQILRLVSQWVALYGSMLHTDPVATSFLQKLSDLVSRDARLTLFPLSSSSQARHLPIWLPNQDEPLPGSSCAIRVGDKVPYDICRPDHSVLTLQLPVTASVREVMAALAQEDGWTKGQVLVKVNSAGDATGLQPDARGVATSLGLNERLFVVNPQEVHELTPHPEQLGPTVGSAEGLDLVSAKDLAGQLTDHDWSLFNSIHQVELIHYVLGPQHLRDVTTANLERFMRRFNELQYWVATELCLCAVPGPRAQLLRKFIKLAAHLKEQKNLNSFFAVMFGLSNSAISRLAHTWERLPHKVRKLYSALERLLDPSWNHRVYRLALAKLSPPVIPFMPLLLKDMTFIHEGNHTLVENLINFEKMRMMARAARMLHHCRSHNPVPLSPLRSRVSHLHEDSQVARISTCSEQSLSTRSPASTWAYVQQLKVIDNQRELSRLSRELEP</sequence>
<keyword evidence="7" id="KW-0472">Membrane</keyword>
<dbReference type="InterPro" id="IPR014710">
    <property type="entry name" value="RmlC-like_jellyroll"/>
</dbReference>
<dbReference type="SMART" id="SM00229">
    <property type="entry name" value="RasGEFN"/>
    <property type="match status" value="1"/>
</dbReference>
<evidence type="ECO:0000259" key="19">
    <source>
        <dbReference type="PROSITE" id="PS50212"/>
    </source>
</evidence>
<keyword evidence="3" id="KW-0116">cAMP-binding</keyword>
<dbReference type="InterPro" id="IPR036388">
    <property type="entry name" value="WH-like_DNA-bd_sf"/>
</dbReference>
<dbReference type="InterPro" id="IPR000595">
    <property type="entry name" value="cNMP-bd_dom"/>
</dbReference>
<dbReference type="Gene3D" id="2.60.120.10">
    <property type="entry name" value="Jelly Rolls"/>
    <property type="match status" value="1"/>
</dbReference>
<dbReference type="PROSITE" id="PS50212">
    <property type="entry name" value="RASGEF_NTER"/>
    <property type="match status" value="1"/>
</dbReference>
<dbReference type="SMART" id="SM00147">
    <property type="entry name" value="RasGEF"/>
    <property type="match status" value="1"/>
</dbReference>
<dbReference type="PRINTS" id="PR00103">
    <property type="entry name" value="CAMPKINASE"/>
</dbReference>
<dbReference type="InterPro" id="IPR036390">
    <property type="entry name" value="WH_DNA-bd_sf"/>
</dbReference>
<keyword evidence="6" id="KW-0547">Nucleotide-binding</keyword>
<evidence type="ECO:0000256" key="12">
    <source>
        <dbReference type="ARBA" id="ARBA00076922"/>
    </source>
</evidence>
<dbReference type="AlphaFoldDB" id="A0A2K6TZS3"/>
<feature type="domain" description="Cyclic nucleotide-binding" evidence="17">
    <location>
        <begin position="245"/>
        <end position="346"/>
    </location>
</feature>
<gene>
    <name evidence="20" type="primary">RAPGEF3</name>
</gene>
<dbReference type="Gene3D" id="1.10.840.10">
    <property type="entry name" value="Ras guanine-nucleotide exchange factors catalytic domain"/>
    <property type="match status" value="1"/>
</dbReference>
<keyword evidence="8" id="KW-0114">cAMP</keyword>
<dbReference type="FunFam" id="1.10.8.1240:FF:000001">
    <property type="entry name" value="Rap guanine nucleotide exchange factor (GEF) 4"/>
    <property type="match status" value="1"/>
</dbReference>
<dbReference type="PANTHER" id="PTHR23113:SF24">
    <property type="entry name" value="RAP GUANINE NUCLEOTIDE EXCHANGE FACTOR 3"/>
    <property type="match status" value="1"/>
</dbReference>
<evidence type="ECO:0000256" key="10">
    <source>
        <dbReference type="ARBA" id="ARBA00062628"/>
    </source>
</evidence>
<evidence type="ECO:0000256" key="13">
    <source>
        <dbReference type="ARBA" id="ARBA00077598"/>
    </source>
</evidence>
<dbReference type="InterPro" id="IPR036964">
    <property type="entry name" value="RASGEF_cat_dom_sf"/>
</dbReference>
<evidence type="ECO:0000256" key="4">
    <source>
        <dbReference type="ARBA" id="ARBA00022657"/>
    </source>
</evidence>
<evidence type="ECO:0000256" key="2">
    <source>
        <dbReference type="ARBA" id="ARBA00022553"/>
    </source>
</evidence>
<dbReference type="PROSITE" id="PS50042">
    <property type="entry name" value="CNMP_BINDING_3"/>
    <property type="match status" value="1"/>
</dbReference>